<organism evidence="2">
    <name type="scientific">viral metagenome</name>
    <dbReference type="NCBI Taxonomy" id="1070528"/>
    <lineage>
        <taxon>unclassified sequences</taxon>
        <taxon>metagenomes</taxon>
        <taxon>organismal metagenomes</taxon>
    </lineage>
</organism>
<protein>
    <recommendedName>
        <fullName evidence="3">Glutaredoxin domain-containing protein</fullName>
    </recommendedName>
</protein>
<evidence type="ECO:0000256" key="1">
    <source>
        <dbReference type="SAM" id="MobiDB-lite"/>
    </source>
</evidence>
<feature type="region of interest" description="Disordered" evidence="1">
    <location>
        <begin position="82"/>
        <end position="102"/>
    </location>
</feature>
<feature type="region of interest" description="Disordered" evidence="1">
    <location>
        <begin position="139"/>
        <end position="188"/>
    </location>
</feature>
<reference evidence="2" key="1">
    <citation type="journal article" date="2020" name="Nature">
        <title>Giant virus diversity and host interactions through global metagenomics.</title>
        <authorList>
            <person name="Schulz F."/>
            <person name="Roux S."/>
            <person name="Paez-Espino D."/>
            <person name="Jungbluth S."/>
            <person name="Walsh D.A."/>
            <person name="Denef V.J."/>
            <person name="McMahon K.D."/>
            <person name="Konstantinidis K.T."/>
            <person name="Eloe-Fadrosh E.A."/>
            <person name="Kyrpides N.C."/>
            <person name="Woyke T."/>
        </authorList>
    </citation>
    <scope>NUCLEOTIDE SEQUENCE</scope>
    <source>
        <strain evidence="2">GVMAG-S-1035375-24</strain>
    </source>
</reference>
<dbReference type="AlphaFoldDB" id="A0A6C0AJG5"/>
<accession>A0A6C0AJG5</accession>
<evidence type="ECO:0000313" key="2">
    <source>
        <dbReference type="EMBL" id="QHS79918.1"/>
    </source>
</evidence>
<name>A0A6C0AJG5_9ZZZZ</name>
<sequence length="188" mass="20683">MSQQPILFYSNRDGNSRQIVETLKALNKQNLCRMVEIESVQRAQLPSFLKSVPTLYLPDTKDIYVGKDIFGYISKPVAARREVPNNAPGKPNPQGAPATAASGELESWSFATANGFSDSYSSWDGKASAGDQLFYTYIGAEPVAPGPPEPQTKQSYDGDKGGRNEDVASKMKRLQQARDNEYKGITRQ</sequence>
<evidence type="ECO:0008006" key="3">
    <source>
        <dbReference type="Google" id="ProtNLM"/>
    </source>
</evidence>
<feature type="compositionally biased region" description="Basic and acidic residues" evidence="1">
    <location>
        <begin position="156"/>
        <end position="169"/>
    </location>
</feature>
<proteinExistence type="predicted"/>
<dbReference type="EMBL" id="MN740664">
    <property type="protein sequence ID" value="QHS79918.1"/>
    <property type="molecule type" value="Genomic_DNA"/>
</dbReference>
<feature type="compositionally biased region" description="Basic and acidic residues" evidence="1">
    <location>
        <begin position="176"/>
        <end position="188"/>
    </location>
</feature>